<dbReference type="GO" id="GO:0006508">
    <property type="term" value="P:proteolysis"/>
    <property type="evidence" value="ECO:0007669"/>
    <property type="project" value="UniProtKB-KW"/>
</dbReference>
<keyword evidence="4 9" id="KW-0812">Transmembrane</keyword>
<name>A0A0A7E6J6_9LILI</name>
<evidence type="ECO:0000256" key="1">
    <source>
        <dbReference type="ARBA" id="ARBA00004141"/>
    </source>
</evidence>
<dbReference type="PANTHER" id="PTHR43731:SF14">
    <property type="entry name" value="PRESENILIN-ASSOCIATED RHOMBOID-LIKE PROTEIN, MITOCHONDRIAL"/>
    <property type="match status" value="1"/>
</dbReference>
<comment type="similarity">
    <text evidence="2">Belongs to the peptidase S54 family.</text>
</comment>
<sequence length="354" mass="38960">ALPISILERDSSIERERAKRELSSARRRRMRKLLPLRLLFRRSKSAVSAAPFIGEASSPAAAHLLRAAELRHPLACFARRSLIRFYSGSPGTIVRPELLNKAAAVAAATTFPAALESLLQRGLRSLEASLQRRRFDAGQLFSSPRRYWRYLTPTSDGVVLGLIATNVAVFLLWRNVDTEFMRKNFMISLDNFKSGRLHTLITSAFSHVESGHLVTNMFGLYFFGKNIGRLFGPDFLLKLYIAGAIGGSVFFLMHKAFIASSLEGRQGWNYSRTSGLGASAAVNAIILLDIFLFPTSTCYLYFMIPVPAILLGAVLIGSDLWRVKKGDGYVSGSAHLGGAVVAAVVFACLKKGWI</sequence>
<dbReference type="EMBL" id="KM823860">
    <property type="protein sequence ID" value="AIY60724.1"/>
    <property type="molecule type" value="mRNA"/>
</dbReference>
<evidence type="ECO:0000256" key="6">
    <source>
        <dbReference type="ARBA" id="ARBA00022946"/>
    </source>
</evidence>
<evidence type="ECO:0000256" key="3">
    <source>
        <dbReference type="ARBA" id="ARBA00022670"/>
    </source>
</evidence>
<evidence type="ECO:0000256" key="8">
    <source>
        <dbReference type="ARBA" id="ARBA00023136"/>
    </source>
</evidence>
<keyword evidence="7 9" id="KW-1133">Transmembrane helix</keyword>
<reference evidence="11" key="1">
    <citation type="journal article" date="2014" name="New Phytol.">
        <title>Differential evolution of members of the rhomboid gene family with conservative and divergent patterns.</title>
        <authorList>
            <person name="Li Q."/>
            <person name="Zhang N."/>
            <person name="Zhang L."/>
            <person name="Ma H."/>
        </authorList>
    </citation>
    <scope>NUCLEOTIDE SEQUENCE</scope>
</reference>
<comment type="subcellular location">
    <subcellularLocation>
        <location evidence="1">Membrane</location>
        <topology evidence="1">Multi-pass membrane protein</topology>
    </subcellularLocation>
</comment>
<evidence type="ECO:0000256" key="9">
    <source>
        <dbReference type="SAM" id="Phobius"/>
    </source>
</evidence>
<feature type="domain" description="Peptidase S54 rhomboid" evidence="10">
    <location>
        <begin position="195"/>
        <end position="348"/>
    </location>
</feature>
<evidence type="ECO:0000259" key="10">
    <source>
        <dbReference type="Pfam" id="PF01694"/>
    </source>
</evidence>
<dbReference type="InterPro" id="IPR050925">
    <property type="entry name" value="Rhomboid_protease_S54"/>
</dbReference>
<dbReference type="PANTHER" id="PTHR43731">
    <property type="entry name" value="RHOMBOID PROTEASE"/>
    <property type="match status" value="1"/>
</dbReference>
<evidence type="ECO:0000256" key="2">
    <source>
        <dbReference type="ARBA" id="ARBA00009045"/>
    </source>
</evidence>
<evidence type="ECO:0000256" key="7">
    <source>
        <dbReference type="ARBA" id="ARBA00022989"/>
    </source>
</evidence>
<dbReference type="GO" id="GO:0016020">
    <property type="term" value="C:membrane"/>
    <property type="evidence" value="ECO:0007669"/>
    <property type="project" value="UniProtKB-SubCell"/>
</dbReference>
<feature type="transmembrane region" description="Helical" evidence="9">
    <location>
        <begin position="329"/>
        <end position="349"/>
    </location>
</feature>
<feature type="transmembrane region" description="Helical" evidence="9">
    <location>
        <begin position="150"/>
        <end position="173"/>
    </location>
</feature>
<protein>
    <submittedName>
        <fullName evidence="11">Rhomboid protein Dioop_PARL</fullName>
    </submittedName>
</protein>
<dbReference type="SUPFAM" id="SSF144091">
    <property type="entry name" value="Rhomboid-like"/>
    <property type="match status" value="1"/>
</dbReference>
<proteinExistence type="evidence at transcript level"/>
<keyword evidence="6" id="KW-0809">Transit peptide</keyword>
<dbReference type="InterPro" id="IPR035952">
    <property type="entry name" value="Rhomboid-like_sf"/>
</dbReference>
<organism evidence="11">
    <name type="scientific">Dioscorea oppositifolia</name>
    <dbReference type="NCBI Taxonomy" id="569628"/>
    <lineage>
        <taxon>Eukaryota</taxon>
        <taxon>Viridiplantae</taxon>
        <taxon>Streptophyta</taxon>
        <taxon>Embryophyta</taxon>
        <taxon>Tracheophyta</taxon>
        <taxon>Spermatophyta</taxon>
        <taxon>Magnoliopsida</taxon>
        <taxon>Liliopsida</taxon>
        <taxon>Dioscoreales</taxon>
        <taxon>Dioscoreaceae</taxon>
        <taxon>Dioscorea</taxon>
    </lineage>
</organism>
<accession>A0A0A7E6J6</accession>
<feature type="transmembrane region" description="Helical" evidence="9">
    <location>
        <begin position="273"/>
        <end position="292"/>
    </location>
</feature>
<keyword evidence="8 9" id="KW-0472">Membrane</keyword>
<dbReference type="Pfam" id="PF01694">
    <property type="entry name" value="Rhomboid"/>
    <property type="match status" value="1"/>
</dbReference>
<evidence type="ECO:0000313" key="11">
    <source>
        <dbReference type="EMBL" id="AIY60724.1"/>
    </source>
</evidence>
<feature type="transmembrane region" description="Helical" evidence="9">
    <location>
        <begin position="235"/>
        <end position="253"/>
    </location>
</feature>
<dbReference type="AlphaFoldDB" id="A0A0A7E6J6"/>
<dbReference type="GO" id="GO:0004252">
    <property type="term" value="F:serine-type endopeptidase activity"/>
    <property type="evidence" value="ECO:0007669"/>
    <property type="project" value="InterPro"/>
</dbReference>
<dbReference type="Gene3D" id="1.20.1540.10">
    <property type="entry name" value="Rhomboid-like"/>
    <property type="match status" value="1"/>
</dbReference>
<dbReference type="FunFam" id="1.20.1540.10:FF:000018">
    <property type="entry name" value="RHOMBOID-like protein 12, mitochondrial"/>
    <property type="match status" value="1"/>
</dbReference>
<evidence type="ECO:0000256" key="4">
    <source>
        <dbReference type="ARBA" id="ARBA00022692"/>
    </source>
</evidence>
<keyword evidence="5" id="KW-0378">Hydrolase</keyword>
<keyword evidence="3" id="KW-0645">Protease</keyword>
<dbReference type="InterPro" id="IPR022764">
    <property type="entry name" value="Peptidase_S54_rhomboid_dom"/>
</dbReference>
<evidence type="ECO:0000256" key="5">
    <source>
        <dbReference type="ARBA" id="ARBA00022801"/>
    </source>
</evidence>
<feature type="transmembrane region" description="Helical" evidence="9">
    <location>
        <begin position="299"/>
        <end position="317"/>
    </location>
</feature>
<feature type="non-terminal residue" evidence="11">
    <location>
        <position position="1"/>
    </location>
</feature>